<feature type="compositionally biased region" description="Basic and acidic residues" evidence="1">
    <location>
        <begin position="168"/>
        <end position="181"/>
    </location>
</feature>
<dbReference type="Proteomes" id="UP001164286">
    <property type="component" value="Unassembled WGS sequence"/>
</dbReference>
<evidence type="ECO:0000256" key="1">
    <source>
        <dbReference type="SAM" id="MobiDB-lite"/>
    </source>
</evidence>
<dbReference type="GeneID" id="77731424"/>
<proteinExistence type="predicted"/>
<dbReference type="EMBL" id="JAKWFO010000003">
    <property type="protein sequence ID" value="KAI9638556.1"/>
    <property type="molecule type" value="Genomic_DNA"/>
</dbReference>
<feature type="compositionally biased region" description="Acidic residues" evidence="1">
    <location>
        <begin position="317"/>
        <end position="328"/>
    </location>
</feature>
<evidence type="ECO:0000313" key="2">
    <source>
        <dbReference type="EMBL" id="KAI9638556.1"/>
    </source>
</evidence>
<dbReference type="RefSeq" id="XP_052948333.1">
    <property type="nucleotide sequence ID" value="XM_053092219.1"/>
</dbReference>
<feature type="region of interest" description="Disordered" evidence="1">
    <location>
        <begin position="138"/>
        <end position="331"/>
    </location>
</feature>
<sequence length="464" mass="50564">MQDATTTATSASPSARSSPSWPATHQKTSEADSILLINPPPEGPHDDNTGIYASQDIRDAQDTGREEPMPMPPIPDTQGGMGDDDDLMSDMRAGGGDGGRDGADVDMAYEDEQAYYDQEHGDIDPRHYYTEDGRYQTDLRGFTPESEHGAGAITLYQQHEANNGPQRPFRDQGRTDARGEYDINAYAARGGRGMQVDSSVRVPDGVEEPASPMMPGHGPINTAQSIQYPSQPNPNANLNGSGPGNNIASARAKGQFVPPHHGQKMNGHSGASANVNGHAQSGPSGPHASKKEHVEVQEIGGRRILTKRAGSKRDTCMSEEDEELEFDEPERVQEFDPTAPIVKFDTKKMLVEEWEKIQAEIVPFLKNYVEEKLKSTYDEIQYVTNLFVQLNEDARKDLEDGVKRIEEEETKQEDCRKIIINFSRQMEEVAAVMSQFGGAVAAAAAGRKEVGGSAPNEPLPAQSG</sequence>
<feature type="compositionally biased region" description="Polar residues" evidence="1">
    <location>
        <begin position="269"/>
        <end position="283"/>
    </location>
</feature>
<organism evidence="2 3">
    <name type="scientific">Dioszegia hungarica</name>
    <dbReference type="NCBI Taxonomy" id="4972"/>
    <lineage>
        <taxon>Eukaryota</taxon>
        <taxon>Fungi</taxon>
        <taxon>Dikarya</taxon>
        <taxon>Basidiomycota</taxon>
        <taxon>Agaricomycotina</taxon>
        <taxon>Tremellomycetes</taxon>
        <taxon>Tremellales</taxon>
        <taxon>Bulleribasidiaceae</taxon>
        <taxon>Dioszegia</taxon>
    </lineage>
</organism>
<evidence type="ECO:0000313" key="3">
    <source>
        <dbReference type="Proteomes" id="UP001164286"/>
    </source>
</evidence>
<comment type="caution">
    <text evidence="2">The sequence shown here is derived from an EMBL/GenBank/DDBJ whole genome shotgun (WGS) entry which is preliminary data.</text>
</comment>
<feature type="compositionally biased region" description="Basic and acidic residues" evidence="1">
    <location>
        <begin position="56"/>
        <end position="68"/>
    </location>
</feature>
<protein>
    <submittedName>
        <fullName evidence="2">Uncharacterized protein</fullName>
    </submittedName>
</protein>
<reference evidence="2" key="1">
    <citation type="journal article" date="2022" name="G3 (Bethesda)">
        <title>High quality genome of the basidiomycete yeast Dioszegia hungarica PDD-24b-2 isolated from cloud water.</title>
        <authorList>
            <person name="Jarrige D."/>
            <person name="Haridas S."/>
            <person name="Bleykasten-Grosshans C."/>
            <person name="Joly M."/>
            <person name="Nadalig T."/>
            <person name="Sancelme M."/>
            <person name="Vuilleumier S."/>
            <person name="Grigoriev I.V."/>
            <person name="Amato P."/>
            <person name="Bringel F."/>
        </authorList>
    </citation>
    <scope>NUCLEOTIDE SEQUENCE</scope>
    <source>
        <strain evidence="2">PDD-24b-2</strain>
    </source>
</reference>
<feature type="compositionally biased region" description="Polar residues" evidence="1">
    <location>
        <begin position="155"/>
        <end position="165"/>
    </location>
</feature>
<accession>A0AA38HDQ1</accession>
<feature type="region of interest" description="Disordered" evidence="1">
    <location>
        <begin position="1"/>
        <end position="104"/>
    </location>
</feature>
<keyword evidence="3" id="KW-1185">Reference proteome</keyword>
<dbReference type="AlphaFoldDB" id="A0AA38HDQ1"/>
<name>A0AA38HDQ1_9TREE</name>
<gene>
    <name evidence="2" type="ORF">MKK02DRAFT_42955</name>
</gene>
<feature type="compositionally biased region" description="Low complexity" evidence="1">
    <location>
        <begin position="1"/>
        <end position="24"/>
    </location>
</feature>
<feature type="compositionally biased region" description="Polar residues" evidence="1">
    <location>
        <begin position="221"/>
        <end position="248"/>
    </location>
</feature>